<keyword evidence="1" id="KW-0238">DNA-binding</keyword>
<dbReference type="Proteomes" id="UP000772181">
    <property type="component" value="Unassembled WGS sequence"/>
</dbReference>
<sequence length="95" mass="10710">MLPENRIATHPGEILRKEFLDPAGITQVALAQHIGVPLQRVNEIIRGKRGITPDTAWLLSQALGTTPQFWMNLQDAYDLTSKRPQRKVERLIKAA</sequence>
<comment type="caution">
    <text evidence="3">The sequence shown here is derived from an EMBL/GenBank/DDBJ whole genome shotgun (WGS) entry which is preliminary data.</text>
</comment>
<dbReference type="SMART" id="SM00530">
    <property type="entry name" value="HTH_XRE"/>
    <property type="match status" value="1"/>
</dbReference>
<dbReference type="GO" id="GO:0003677">
    <property type="term" value="F:DNA binding"/>
    <property type="evidence" value="ECO:0007669"/>
    <property type="project" value="UniProtKB-KW"/>
</dbReference>
<protein>
    <submittedName>
        <fullName evidence="3">HigA family addiction module antidote protein</fullName>
    </submittedName>
</protein>
<accession>A0A933GP79</accession>
<dbReference type="AlphaFoldDB" id="A0A933GP79"/>
<reference evidence="3" key="1">
    <citation type="submission" date="2020-07" db="EMBL/GenBank/DDBJ databases">
        <title>Huge and variable diversity of episymbiotic CPR bacteria and DPANN archaea in groundwater ecosystems.</title>
        <authorList>
            <person name="He C.Y."/>
            <person name="Keren R."/>
            <person name="Whittaker M."/>
            <person name="Farag I.F."/>
            <person name="Doudna J."/>
            <person name="Cate J.H.D."/>
            <person name="Banfield J.F."/>
        </authorList>
    </citation>
    <scope>NUCLEOTIDE SEQUENCE</scope>
    <source>
        <strain evidence="3">NC_groundwater_1482_Ag_S-0.65um_47_24</strain>
    </source>
</reference>
<dbReference type="EMBL" id="JACQWF010000319">
    <property type="protein sequence ID" value="MBI4596135.1"/>
    <property type="molecule type" value="Genomic_DNA"/>
</dbReference>
<dbReference type="PANTHER" id="PTHR36924">
    <property type="entry name" value="ANTITOXIN HIGA-1"/>
    <property type="match status" value="1"/>
</dbReference>
<evidence type="ECO:0000313" key="3">
    <source>
        <dbReference type="EMBL" id="MBI4596135.1"/>
    </source>
</evidence>
<name>A0A933GP79_UNCTE</name>
<dbReference type="Pfam" id="PF01381">
    <property type="entry name" value="HTH_3"/>
    <property type="match status" value="1"/>
</dbReference>
<dbReference type="NCBIfam" id="TIGR02607">
    <property type="entry name" value="antidote_HigA"/>
    <property type="match status" value="1"/>
</dbReference>
<dbReference type="PANTHER" id="PTHR36924:SF1">
    <property type="entry name" value="ANTITOXIN HIGA-1"/>
    <property type="match status" value="1"/>
</dbReference>
<proteinExistence type="predicted"/>
<dbReference type="InterPro" id="IPR013430">
    <property type="entry name" value="Toxin_antidote_HigA"/>
</dbReference>
<organism evidence="3 4">
    <name type="scientific">Tectimicrobiota bacterium</name>
    <dbReference type="NCBI Taxonomy" id="2528274"/>
    <lineage>
        <taxon>Bacteria</taxon>
        <taxon>Pseudomonadati</taxon>
        <taxon>Nitrospinota/Tectimicrobiota group</taxon>
        <taxon>Candidatus Tectimicrobiota</taxon>
    </lineage>
</organism>
<dbReference type="Gene3D" id="1.10.260.40">
    <property type="entry name" value="lambda repressor-like DNA-binding domains"/>
    <property type="match status" value="1"/>
</dbReference>
<dbReference type="CDD" id="cd00093">
    <property type="entry name" value="HTH_XRE"/>
    <property type="match status" value="1"/>
</dbReference>
<evidence type="ECO:0000256" key="1">
    <source>
        <dbReference type="ARBA" id="ARBA00023125"/>
    </source>
</evidence>
<dbReference type="InterPro" id="IPR010982">
    <property type="entry name" value="Lambda_DNA-bd_dom_sf"/>
</dbReference>
<feature type="domain" description="HTH cro/C1-type" evidence="2">
    <location>
        <begin position="23"/>
        <end position="70"/>
    </location>
</feature>
<dbReference type="InterPro" id="IPR001387">
    <property type="entry name" value="Cro/C1-type_HTH"/>
</dbReference>
<evidence type="ECO:0000259" key="2">
    <source>
        <dbReference type="PROSITE" id="PS50943"/>
    </source>
</evidence>
<dbReference type="PROSITE" id="PS50943">
    <property type="entry name" value="HTH_CROC1"/>
    <property type="match status" value="1"/>
</dbReference>
<evidence type="ECO:0000313" key="4">
    <source>
        <dbReference type="Proteomes" id="UP000772181"/>
    </source>
</evidence>
<gene>
    <name evidence="3" type="ORF">HY730_07125</name>
</gene>
<dbReference type="SUPFAM" id="SSF47413">
    <property type="entry name" value="lambda repressor-like DNA-binding domains"/>
    <property type="match status" value="1"/>
</dbReference>